<sequence>MRFAALALLALTVAACSADEEVSAAPTIETSLVGEVLSVSVGQMVDGVMITAIARDGHNGSHSPTLLPAGQRGDTLIYDFTVERRGEPLGNRGPINITGVTIVDPQTILGMSSVLVRGANGQSGATLPGAN</sequence>
<feature type="signal peptide" evidence="1">
    <location>
        <begin position="1"/>
        <end position="18"/>
    </location>
</feature>
<evidence type="ECO:0000256" key="1">
    <source>
        <dbReference type="SAM" id="SignalP"/>
    </source>
</evidence>
<dbReference type="PROSITE" id="PS51257">
    <property type="entry name" value="PROKAR_LIPOPROTEIN"/>
    <property type="match status" value="1"/>
</dbReference>
<reference evidence="2 3" key="1">
    <citation type="submission" date="2020-08" db="EMBL/GenBank/DDBJ databases">
        <title>Genomic Encyclopedia of Type Strains, Phase IV (KMG-IV): sequencing the most valuable type-strain genomes for metagenomic binning, comparative biology and taxonomic classification.</title>
        <authorList>
            <person name="Goeker M."/>
        </authorList>
    </citation>
    <scope>NUCLEOTIDE SEQUENCE [LARGE SCALE GENOMIC DNA]</scope>
    <source>
        <strain evidence="2 3">DSM 103377</strain>
    </source>
</reference>
<evidence type="ECO:0008006" key="4">
    <source>
        <dbReference type="Google" id="ProtNLM"/>
    </source>
</evidence>
<feature type="chain" id="PRO_5032921888" description="Lipoprotein" evidence="1">
    <location>
        <begin position="19"/>
        <end position="131"/>
    </location>
</feature>
<dbReference type="EMBL" id="JACIJS010000007">
    <property type="protein sequence ID" value="MBB5516618.1"/>
    <property type="molecule type" value="Genomic_DNA"/>
</dbReference>
<dbReference type="Proteomes" id="UP000553766">
    <property type="component" value="Unassembled WGS sequence"/>
</dbReference>
<organism evidence="2 3">
    <name type="scientific">Rubricella aquisinus</name>
    <dbReference type="NCBI Taxonomy" id="2028108"/>
    <lineage>
        <taxon>Bacteria</taxon>
        <taxon>Pseudomonadati</taxon>
        <taxon>Pseudomonadota</taxon>
        <taxon>Alphaproteobacteria</taxon>
        <taxon>Rhodobacterales</taxon>
        <taxon>Paracoccaceae</taxon>
        <taxon>Rubricella</taxon>
    </lineage>
</organism>
<keyword evidence="3" id="KW-1185">Reference proteome</keyword>
<proteinExistence type="predicted"/>
<gene>
    <name evidence="2" type="ORF">FHS89_002649</name>
</gene>
<name>A0A840WNH4_9RHOB</name>
<evidence type="ECO:0000313" key="2">
    <source>
        <dbReference type="EMBL" id="MBB5516618.1"/>
    </source>
</evidence>
<accession>A0A840WNH4</accession>
<evidence type="ECO:0000313" key="3">
    <source>
        <dbReference type="Proteomes" id="UP000553766"/>
    </source>
</evidence>
<comment type="caution">
    <text evidence="2">The sequence shown here is derived from an EMBL/GenBank/DDBJ whole genome shotgun (WGS) entry which is preliminary data.</text>
</comment>
<keyword evidence="1" id="KW-0732">Signal</keyword>
<dbReference type="AlphaFoldDB" id="A0A840WNH4"/>
<protein>
    <recommendedName>
        <fullName evidence="4">Lipoprotein</fullName>
    </recommendedName>
</protein>
<dbReference type="RefSeq" id="WP_184012388.1">
    <property type="nucleotide sequence ID" value="NZ_JACIJS010000007.1"/>
</dbReference>